<accession>A0ABW7HAS1</accession>
<dbReference type="EMBL" id="JBIGIC010000004">
    <property type="protein sequence ID" value="MFG6487009.1"/>
    <property type="molecule type" value="Genomic_DNA"/>
</dbReference>
<dbReference type="CDD" id="cd01948">
    <property type="entry name" value="EAL"/>
    <property type="match status" value="1"/>
</dbReference>
<dbReference type="SUPFAM" id="SSF55073">
    <property type="entry name" value="Nucleotide cyclase"/>
    <property type="match status" value="1"/>
</dbReference>
<dbReference type="CDD" id="cd01949">
    <property type="entry name" value="GGDEF"/>
    <property type="match status" value="1"/>
</dbReference>
<dbReference type="SMART" id="SM00267">
    <property type="entry name" value="GGDEF"/>
    <property type="match status" value="1"/>
</dbReference>
<evidence type="ECO:0000259" key="2">
    <source>
        <dbReference type="PROSITE" id="PS50887"/>
    </source>
</evidence>
<reference evidence="3 4" key="1">
    <citation type="submission" date="2024-08" db="EMBL/GenBank/DDBJ databases">
        <authorList>
            <person name="Lu H."/>
        </authorList>
    </citation>
    <scope>NUCLEOTIDE SEQUENCE [LARGE SCALE GENOMIC DNA]</scope>
    <source>
        <strain evidence="3 4">BYS78W</strain>
    </source>
</reference>
<gene>
    <name evidence="3" type="ORF">ACG04R_10020</name>
</gene>
<evidence type="ECO:0000313" key="4">
    <source>
        <dbReference type="Proteomes" id="UP001606134"/>
    </source>
</evidence>
<dbReference type="Gene3D" id="3.20.20.450">
    <property type="entry name" value="EAL domain"/>
    <property type="match status" value="1"/>
</dbReference>
<dbReference type="PANTHER" id="PTHR44757">
    <property type="entry name" value="DIGUANYLATE CYCLASE DGCP"/>
    <property type="match status" value="1"/>
</dbReference>
<dbReference type="PROSITE" id="PS50883">
    <property type="entry name" value="EAL"/>
    <property type="match status" value="1"/>
</dbReference>
<dbReference type="InterPro" id="IPR052155">
    <property type="entry name" value="Biofilm_reg_signaling"/>
</dbReference>
<dbReference type="InterPro" id="IPR043128">
    <property type="entry name" value="Rev_trsase/Diguanyl_cyclase"/>
</dbReference>
<protein>
    <submittedName>
        <fullName evidence="3">Bifunctional diguanylate cyclase/phosphodiesterase</fullName>
    </submittedName>
</protein>
<dbReference type="InterPro" id="IPR029016">
    <property type="entry name" value="GAF-like_dom_sf"/>
</dbReference>
<evidence type="ECO:0000313" key="3">
    <source>
        <dbReference type="EMBL" id="MFG6487009.1"/>
    </source>
</evidence>
<feature type="domain" description="EAL" evidence="1">
    <location>
        <begin position="476"/>
        <end position="730"/>
    </location>
</feature>
<dbReference type="Gene3D" id="3.30.450.40">
    <property type="match status" value="1"/>
</dbReference>
<dbReference type="Gene3D" id="3.30.70.270">
    <property type="match status" value="1"/>
</dbReference>
<keyword evidence="4" id="KW-1185">Reference proteome</keyword>
<dbReference type="RefSeq" id="WP_394409004.1">
    <property type="nucleotide sequence ID" value="NZ_JBIGIC010000004.1"/>
</dbReference>
<dbReference type="InterPro" id="IPR000160">
    <property type="entry name" value="GGDEF_dom"/>
</dbReference>
<dbReference type="InterPro" id="IPR029787">
    <property type="entry name" value="Nucleotide_cyclase"/>
</dbReference>
<dbReference type="PROSITE" id="PS50887">
    <property type="entry name" value="GGDEF"/>
    <property type="match status" value="1"/>
</dbReference>
<dbReference type="Pfam" id="PF00563">
    <property type="entry name" value="EAL"/>
    <property type="match status" value="1"/>
</dbReference>
<sequence length="732" mass="80639">MPAELERAAGFGQWWHDPLTGHSLLSPVAAEYLEMPGDSADSLYACFGHVVEDDIPELIRLWTGVQSERPLDIRVIGLARGMRWLRVTPLPPDPARPRWRRGLLHDITDLTHAAVRERLGYALTEYLVGTHTLEDAITNVIQLICRNLGWDWGAYWSMEEGGAAHGQLRCRHFWHPPDRDLEQFSEVSAELGMAPGEGLVGRVWSSGRAEWVEDMSTDARFLRRGSAQMCGLWSGYVFPVTYASDDGEHHRPGVLEFYSSLARQPDAQLPKVSATIGALIAQTAQRLETEAVIHRLAQVDEMTELDNRAHFYAQLNRHCTHSQRQGGRFALMFIDLDRFKPINDAFGHEAGNAVLQGFARRLLDLAPPPARVGRLGGDEFAVLVPDSGDERALAALVDNVLAAANRPFVYEDVALNVSASIGVSRFPENGLTGPELLRSADAAMYRVKQNGRNGSNVFSTSSPDTLAAQRARLAQRLAIEAELRDALQTGQLHLAYQPIVDIASGGLHGVEALIRWRKPDGEVVPPDVFIPIAEQSDLIIDIGRWVLGQALRDLASLQGSALAPLKVHVNMAASEFTSSALPDTLRAMSAELAVPASQVVLELTESMLMRQPEQVKRVMRQLREIGFEISLDDFGMGHSSLAMLKSLPISSLKIDRSFVRDLASGDRDRAIAQTIVNLGNHLQLEVIAEGIESQAQLGVLAACGCRFGQGFLLGRPLPLEELIRTFPRARTR</sequence>
<proteinExistence type="predicted"/>
<dbReference type="PANTHER" id="PTHR44757:SF2">
    <property type="entry name" value="BIOFILM ARCHITECTURE MAINTENANCE PROTEIN MBAA"/>
    <property type="match status" value="1"/>
</dbReference>
<evidence type="ECO:0000259" key="1">
    <source>
        <dbReference type="PROSITE" id="PS50883"/>
    </source>
</evidence>
<organism evidence="3 4">
    <name type="scientific">Pelomonas candidula</name>
    <dbReference type="NCBI Taxonomy" id="3299025"/>
    <lineage>
        <taxon>Bacteria</taxon>
        <taxon>Pseudomonadati</taxon>
        <taxon>Pseudomonadota</taxon>
        <taxon>Betaproteobacteria</taxon>
        <taxon>Burkholderiales</taxon>
        <taxon>Sphaerotilaceae</taxon>
        <taxon>Roseateles</taxon>
    </lineage>
</organism>
<dbReference type="SUPFAM" id="SSF141868">
    <property type="entry name" value="EAL domain-like"/>
    <property type="match status" value="1"/>
</dbReference>
<dbReference type="SUPFAM" id="SSF55781">
    <property type="entry name" value="GAF domain-like"/>
    <property type="match status" value="1"/>
</dbReference>
<dbReference type="InterPro" id="IPR035919">
    <property type="entry name" value="EAL_sf"/>
</dbReference>
<dbReference type="SMART" id="SM00052">
    <property type="entry name" value="EAL"/>
    <property type="match status" value="1"/>
</dbReference>
<comment type="caution">
    <text evidence="3">The sequence shown here is derived from an EMBL/GenBank/DDBJ whole genome shotgun (WGS) entry which is preliminary data.</text>
</comment>
<dbReference type="NCBIfam" id="TIGR00254">
    <property type="entry name" value="GGDEF"/>
    <property type="match status" value="1"/>
</dbReference>
<dbReference type="Pfam" id="PF00990">
    <property type="entry name" value="GGDEF"/>
    <property type="match status" value="1"/>
</dbReference>
<dbReference type="Proteomes" id="UP001606134">
    <property type="component" value="Unassembled WGS sequence"/>
</dbReference>
<name>A0ABW7HAS1_9BURK</name>
<dbReference type="InterPro" id="IPR001633">
    <property type="entry name" value="EAL_dom"/>
</dbReference>
<feature type="domain" description="GGDEF" evidence="2">
    <location>
        <begin position="327"/>
        <end position="460"/>
    </location>
</feature>